<keyword evidence="1" id="KW-1133">Transmembrane helix</keyword>
<evidence type="ECO:0000313" key="2">
    <source>
        <dbReference type="EMBL" id="SDY47522.1"/>
    </source>
</evidence>
<dbReference type="AlphaFoldDB" id="A0A1H3K5P2"/>
<keyword evidence="1" id="KW-0812">Transmembrane</keyword>
<accession>A0A1H3K5P2</accession>
<organism evidence="2 3">
    <name type="scientific">Lentibacter algarum</name>
    <dbReference type="NCBI Taxonomy" id="576131"/>
    <lineage>
        <taxon>Bacteria</taxon>
        <taxon>Pseudomonadati</taxon>
        <taxon>Pseudomonadota</taxon>
        <taxon>Alphaproteobacteria</taxon>
        <taxon>Rhodobacterales</taxon>
        <taxon>Roseobacteraceae</taxon>
        <taxon>Lentibacter</taxon>
    </lineage>
</organism>
<protein>
    <submittedName>
        <fullName evidence="2">Uncharacterized protein</fullName>
    </submittedName>
</protein>
<dbReference type="Proteomes" id="UP000199026">
    <property type="component" value="Unassembled WGS sequence"/>
</dbReference>
<evidence type="ECO:0000313" key="3">
    <source>
        <dbReference type="Proteomes" id="UP000199026"/>
    </source>
</evidence>
<proteinExistence type="predicted"/>
<keyword evidence="1" id="KW-0472">Membrane</keyword>
<name>A0A1H3K5P2_9RHOB</name>
<gene>
    <name evidence="2" type="ORF">SAMN05444486_102358</name>
</gene>
<dbReference type="STRING" id="576131.SAMN05444486_102358"/>
<keyword evidence="3" id="KW-1185">Reference proteome</keyword>
<dbReference type="GeneID" id="78124430"/>
<reference evidence="2 3" key="1">
    <citation type="submission" date="2016-10" db="EMBL/GenBank/DDBJ databases">
        <authorList>
            <person name="de Groot N.N."/>
        </authorList>
    </citation>
    <scope>NUCLEOTIDE SEQUENCE [LARGE SCALE GENOMIC DNA]</scope>
    <source>
        <strain evidence="2 3">DSM 24677</strain>
    </source>
</reference>
<dbReference type="RefSeq" id="WP_245724402.1">
    <property type="nucleotide sequence ID" value="NZ_CALJFH010000025.1"/>
</dbReference>
<dbReference type="EMBL" id="FNPR01000002">
    <property type="protein sequence ID" value="SDY47522.1"/>
    <property type="molecule type" value="Genomic_DNA"/>
</dbReference>
<feature type="transmembrane region" description="Helical" evidence="1">
    <location>
        <begin position="12"/>
        <end position="28"/>
    </location>
</feature>
<sequence>MKHTSYGRSPAALLTLAGVYAVLIGLVWMIDLNLYIAAFLALFTLPALWEAVQNPISTFELTETHMRWSTPRLTDEMPVGLILRARFDTRLDLSVKVTLFLKDNRKLRLPHACTPPPEALEAELRALGIPTERHHFSLIG</sequence>
<evidence type="ECO:0000256" key="1">
    <source>
        <dbReference type="SAM" id="Phobius"/>
    </source>
</evidence>